<feature type="region of interest" description="Disordered" evidence="1">
    <location>
        <begin position="1"/>
        <end position="25"/>
    </location>
</feature>
<evidence type="ECO:0000313" key="4">
    <source>
        <dbReference type="Proteomes" id="UP000335636"/>
    </source>
</evidence>
<dbReference type="EMBL" id="CABDUW010000174">
    <property type="protein sequence ID" value="VTJ61409.1"/>
    <property type="molecule type" value="Genomic_DNA"/>
</dbReference>
<sequence length="107" mass="12350">MHPKDKSQKDNGSPLDQHHHKACSPHSHNCNYHSYRSPVPHQKDHTQLIGNNLCCCWEFNWTFPFFCINTEKDLLYAIVHHSVIQPANTCLVGRGSISRDSFTCWFG</sequence>
<reference evidence="2" key="2">
    <citation type="submission" date="2020-08" db="EMBL/GenBank/DDBJ databases">
        <authorList>
            <person name="Shumante A."/>
            <person name="Zimin A.V."/>
            <person name="Puiu D."/>
            <person name="Salzberg S.L."/>
        </authorList>
    </citation>
    <scope>NUCLEOTIDE SEQUENCE</scope>
    <source>
        <strain evidence="2">WC2-LM</strain>
        <tissue evidence="2">Liver</tissue>
    </source>
</reference>
<reference evidence="3 4" key="1">
    <citation type="submission" date="2019-04" db="EMBL/GenBank/DDBJ databases">
        <authorList>
            <person name="Alioto T."/>
            <person name="Alioto T."/>
        </authorList>
    </citation>
    <scope>NUCLEOTIDE SEQUENCE [LARGE SCALE GENOMIC DNA]</scope>
</reference>
<keyword evidence="4" id="KW-1185">Reference proteome</keyword>
<organism evidence="3 4">
    <name type="scientific">Marmota monax</name>
    <name type="common">Woodchuck</name>
    <dbReference type="NCBI Taxonomy" id="9995"/>
    <lineage>
        <taxon>Eukaryota</taxon>
        <taxon>Metazoa</taxon>
        <taxon>Chordata</taxon>
        <taxon>Craniata</taxon>
        <taxon>Vertebrata</taxon>
        <taxon>Euteleostomi</taxon>
        <taxon>Mammalia</taxon>
        <taxon>Eutheria</taxon>
        <taxon>Euarchontoglires</taxon>
        <taxon>Glires</taxon>
        <taxon>Rodentia</taxon>
        <taxon>Sciuromorpha</taxon>
        <taxon>Sciuridae</taxon>
        <taxon>Xerinae</taxon>
        <taxon>Marmotini</taxon>
        <taxon>Marmota</taxon>
    </lineage>
</organism>
<proteinExistence type="predicted"/>
<accession>A0A5E4AXZ0</accession>
<evidence type="ECO:0000313" key="2">
    <source>
        <dbReference type="EMBL" id="KAF7474087.1"/>
    </source>
</evidence>
<protein>
    <submittedName>
        <fullName evidence="3">Uncharacterized protein</fullName>
    </submittedName>
</protein>
<gene>
    <name evidence="2" type="ORF">GHT09_015241</name>
    <name evidence="3" type="ORF">MONAX_5E012398</name>
</gene>
<dbReference type="EMBL" id="WJEC01004351">
    <property type="protein sequence ID" value="KAF7474087.1"/>
    <property type="molecule type" value="Genomic_DNA"/>
</dbReference>
<name>A0A5E4AXZ0_MARMO</name>
<dbReference type="Proteomes" id="UP000335636">
    <property type="component" value="Unassembled WGS sequence"/>
</dbReference>
<evidence type="ECO:0000313" key="3">
    <source>
        <dbReference type="EMBL" id="VTJ61409.1"/>
    </source>
</evidence>
<dbReference type="Proteomes" id="UP000662637">
    <property type="component" value="Unassembled WGS sequence"/>
</dbReference>
<dbReference type="AlphaFoldDB" id="A0A5E4AXZ0"/>
<evidence type="ECO:0000256" key="1">
    <source>
        <dbReference type="SAM" id="MobiDB-lite"/>
    </source>
</evidence>